<keyword evidence="4" id="KW-0456">Lyase</keyword>
<reference evidence="6 7" key="1">
    <citation type="submission" date="2018-12" db="EMBL/GenBank/DDBJ databases">
        <title>Legionella sp,whole genome shotgun sequence.</title>
        <authorList>
            <person name="Wu H."/>
        </authorList>
    </citation>
    <scope>NUCLEOTIDE SEQUENCE [LARGE SCALE GENOMIC DNA]</scope>
    <source>
        <strain evidence="7">km714</strain>
    </source>
</reference>
<dbReference type="OrthoDB" id="9805177at2"/>
<evidence type="ECO:0000313" key="6">
    <source>
        <dbReference type="EMBL" id="RUQ89441.1"/>
    </source>
</evidence>
<comment type="pathway">
    <text evidence="1">Carbohydrate acid metabolism.</text>
</comment>
<protein>
    <submittedName>
        <fullName evidence="6">Multidrug DMT transporter permease</fullName>
    </submittedName>
</protein>
<sequence length="182" mass="19995">MMMEKLIGSQSIIITLDVDALLFDKLKQIAQAGYSVVEINCVDPVYLSTVLKDFPMLRIGAGNIIDVQQLENCYQAGVHFVTSPGFLPAIAQTANIYSINYLPGVATLSEAMQAMALGCHYVRPYPADLTFCTLLNKCLPLLRLFPAEIEMEEAEHFLNLPAVAAVSILNPESKHLRALEPV</sequence>
<comment type="similarity">
    <text evidence="2">Belongs to the KHG/KDPG aldolase family.</text>
</comment>
<dbReference type="PANTHER" id="PTHR30246">
    <property type="entry name" value="2-KETO-3-DEOXY-6-PHOSPHOGLUCONATE ALDOLASE"/>
    <property type="match status" value="1"/>
</dbReference>
<dbReference type="AlphaFoldDB" id="A0A3S0X149"/>
<evidence type="ECO:0000256" key="3">
    <source>
        <dbReference type="ARBA" id="ARBA00011233"/>
    </source>
</evidence>
<dbReference type="Pfam" id="PF01081">
    <property type="entry name" value="Aldolase"/>
    <property type="match status" value="1"/>
</dbReference>
<evidence type="ECO:0000256" key="4">
    <source>
        <dbReference type="ARBA" id="ARBA00023239"/>
    </source>
</evidence>
<dbReference type="EMBL" id="RZGR01000007">
    <property type="protein sequence ID" value="RUQ89441.1"/>
    <property type="molecule type" value="Genomic_DNA"/>
</dbReference>
<dbReference type="InterPro" id="IPR013785">
    <property type="entry name" value="Aldolase_TIM"/>
</dbReference>
<gene>
    <name evidence="6" type="ORF">EKM59_03310</name>
</gene>
<proteinExistence type="inferred from homology"/>
<comment type="subunit">
    <text evidence="3">Homotrimer.</text>
</comment>
<evidence type="ECO:0000256" key="1">
    <source>
        <dbReference type="ARBA" id="ARBA00004761"/>
    </source>
</evidence>
<dbReference type="SUPFAM" id="SSF51569">
    <property type="entry name" value="Aldolase"/>
    <property type="match status" value="1"/>
</dbReference>
<dbReference type="RefSeq" id="WP_126953876.1">
    <property type="nucleotide sequence ID" value="NZ_RZGR01000007.1"/>
</dbReference>
<keyword evidence="5" id="KW-0119">Carbohydrate metabolism</keyword>
<dbReference type="PANTHER" id="PTHR30246:SF1">
    <property type="entry name" value="2-DEHYDRO-3-DEOXY-6-PHOSPHOGALACTONATE ALDOLASE-RELATED"/>
    <property type="match status" value="1"/>
</dbReference>
<name>A0A3S0X149_9GAMM</name>
<evidence type="ECO:0000256" key="5">
    <source>
        <dbReference type="ARBA" id="ARBA00023277"/>
    </source>
</evidence>
<evidence type="ECO:0000313" key="7">
    <source>
        <dbReference type="Proteomes" id="UP000288012"/>
    </source>
</evidence>
<accession>A0A3S0X149</accession>
<dbReference type="GO" id="GO:0016829">
    <property type="term" value="F:lyase activity"/>
    <property type="evidence" value="ECO:0007669"/>
    <property type="project" value="UniProtKB-KW"/>
</dbReference>
<dbReference type="Gene3D" id="3.20.20.70">
    <property type="entry name" value="Aldolase class I"/>
    <property type="match status" value="1"/>
</dbReference>
<dbReference type="Proteomes" id="UP000288012">
    <property type="component" value="Unassembled WGS sequence"/>
</dbReference>
<organism evidence="6 7">
    <name type="scientific">Legionella septentrionalis</name>
    <dbReference type="NCBI Taxonomy" id="2498109"/>
    <lineage>
        <taxon>Bacteria</taxon>
        <taxon>Pseudomonadati</taxon>
        <taxon>Pseudomonadota</taxon>
        <taxon>Gammaproteobacteria</taxon>
        <taxon>Legionellales</taxon>
        <taxon>Legionellaceae</taxon>
        <taxon>Legionella</taxon>
    </lineage>
</organism>
<dbReference type="InterPro" id="IPR000887">
    <property type="entry name" value="Aldlse_KDPG_KHG"/>
</dbReference>
<keyword evidence="7" id="KW-1185">Reference proteome</keyword>
<evidence type="ECO:0000256" key="2">
    <source>
        <dbReference type="ARBA" id="ARBA00006906"/>
    </source>
</evidence>
<comment type="caution">
    <text evidence="6">The sequence shown here is derived from an EMBL/GenBank/DDBJ whole genome shotgun (WGS) entry which is preliminary data.</text>
</comment>